<dbReference type="OrthoDB" id="2385540at2759"/>
<evidence type="ECO:0000313" key="3">
    <source>
        <dbReference type="Proteomes" id="UP001153678"/>
    </source>
</evidence>
<gene>
    <name evidence="2" type="ORF">FWILDA_LOCUS19755</name>
</gene>
<sequence length="196" mass="22646">VNQDPEFRPKITDMFRVLRICHKEFIKAPPSPINLQKQGYMPPKIKKPPQRKFSMDQDEFAIKDEDLPDSESFDYMTLAEAEKQHRLVDRSGAIVGDLKNAYKCFEAYAKFNQVKAKYYKAYYISKGYADFGNNIKEKEKIVADLFKDVADDEANEFPEAKLRYGDCLYNGKGVKQNLEEALKYFEKAAENGLKVA</sequence>
<dbReference type="InterPro" id="IPR011990">
    <property type="entry name" value="TPR-like_helical_dom_sf"/>
</dbReference>
<feature type="region of interest" description="Disordered" evidence="1">
    <location>
        <begin position="32"/>
        <end position="51"/>
    </location>
</feature>
<feature type="non-terminal residue" evidence="2">
    <location>
        <position position="196"/>
    </location>
</feature>
<feature type="non-terminal residue" evidence="2">
    <location>
        <position position="1"/>
    </location>
</feature>
<accession>A0A9W4TC97</accession>
<reference evidence="2" key="1">
    <citation type="submission" date="2022-08" db="EMBL/GenBank/DDBJ databases">
        <authorList>
            <person name="Kallberg Y."/>
            <person name="Tangrot J."/>
            <person name="Rosling A."/>
        </authorList>
    </citation>
    <scope>NUCLEOTIDE SEQUENCE</scope>
    <source>
        <strain evidence="2">Wild A</strain>
    </source>
</reference>
<evidence type="ECO:0000256" key="1">
    <source>
        <dbReference type="SAM" id="MobiDB-lite"/>
    </source>
</evidence>
<dbReference type="Gene3D" id="1.25.40.10">
    <property type="entry name" value="Tetratricopeptide repeat domain"/>
    <property type="match status" value="1"/>
</dbReference>
<dbReference type="InterPro" id="IPR006597">
    <property type="entry name" value="Sel1-like"/>
</dbReference>
<protein>
    <submittedName>
        <fullName evidence="2">503_t:CDS:1</fullName>
    </submittedName>
</protein>
<dbReference type="EMBL" id="CAMKVN010025522">
    <property type="protein sequence ID" value="CAI2200814.1"/>
    <property type="molecule type" value="Genomic_DNA"/>
</dbReference>
<dbReference type="Pfam" id="PF08238">
    <property type="entry name" value="Sel1"/>
    <property type="match status" value="1"/>
</dbReference>
<dbReference type="Proteomes" id="UP001153678">
    <property type="component" value="Unassembled WGS sequence"/>
</dbReference>
<organism evidence="2 3">
    <name type="scientific">Funneliformis geosporum</name>
    <dbReference type="NCBI Taxonomy" id="1117311"/>
    <lineage>
        <taxon>Eukaryota</taxon>
        <taxon>Fungi</taxon>
        <taxon>Fungi incertae sedis</taxon>
        <taxon>Mucoromycota</taxon>
        <taxon>Glomeromycotina</taxon>
        <taxon>Glomeromycetes</taxon>
        <taxon>Glomerales</taxon>
        <taxon>Glomeraceae</taxon>
        <taxon>Funneliformis</taxon>
    </lineage>
</organism>
<dbReference type="SUPFAM" id="SSF81901">
    <property type="entry name" value="HCP-like"/>
    <property type="match status" value="1"/>
</dbReference>
<evidence type="ECO:0000313" key="2">
    <source>
        <dbReference type="EMBL" id="CAI2200814.1"/>
    </source>
</evidence>
<keyword evidence="3" id="KW-1185">Reference proteome</keyword>
<dbReference type="AlphaFoldDB" id="A0A9W4TC97"/>
<dbReference type="SMART" id="SM00671">
    <property type="entry name" value="SEL1"/>
    <property type="match status" value="1"/>
</dbReference>
<proteinExistence type="predicted"/>
<name>A0A9W4TC97_9GLOM</name>
<comment type="caution">
    <text evidence="2">The sequence shown here is derived from an EMBL/GenBank/DDBJ whole genome shotgun (WGS) entry which is preliminary data.</text>
</comment>